<feature type="compositionally biased region" description="Low complexity" evidence="1">
    <location>
        <begin position="126"/>
        <end position="136"/>
    </location>
</feature>
<evidence type="ECO:0000256" key="2">
    <source>
        <dbReference type="SAM" id="Phobius"/>
    </source>
</evidence>
<feature type="region of interest" description="Disordered" evidence="1">
    <location>
        <begin position="126"/>
        <end position="159"/>
    </location>
</feature>
<sequence length="345" mass="36885">MVTPARPRSRPDSVDRPVRQGAEPPDWHGPTPAGGVPLSGRREHQRPRALRGRLTPAGRAALDAAEAVEHVVRPGAGGSSAMRDARRRFALRRRMLTRRRRSLLLLLLVLAAGLIVVDVVRGPAEKPAGPGAGTAPAPDPVSEPPSPAQTAPRAAAFPGSGSGRFGWVGRTGPVHGRAGQLLRYRVAVELGAGQNGPEFAAEVGQILGDARGWSASRVFRFQQVSAAVPAQFTVYLATPATSERMCAAAGLRTQRYTNCRLAGKVIINMARWWQSVPGYGAPLAEYRAYAVNHEVGHQLGRGHERCPGRDRLAPVMQQQTLGLAGCKANAWPYYRGRRYAGPAVG</sequence>
<dbReference type="EMBL" id="BAAARY010000005">
    <property type="protein sequence ID" value="GAA2519668.1"/>
    <property type="molecule type" value="Genomic_DNA"/>
</dbReference>
<feature type="domain" description="DUF3152" evidence="3">
    <location>
        <begin position="153"/>
        <end position="324"/>
    </location>
</feature>
<gene>
    <name evidence="4" type="ORF">GCM10010201_16090</name>
</gene>
<evidence type="ECO:0000259" key="3">
    <source>
        <dbReference type="Pfam" id="PF11350"/>
    </source>
</evidence>
<dbReference type="InterPro" id="IPR022603">
    <property type="entry name" value="DUF3152"/>
</dbReference>
<accession>A0ABP6APA2</accession>
<dbReference type="SUPFAM" id="SSF55486">
    <property type="entry name" value="Metalloproteases ('zincins'), catalytic domain"/>
    <property type="match status" value="1"/>
</dbReference>
<proteinExistence type="predicted"/>
<feature type="region of interest" description="Disordered" evidence="1">
    <location>
        <begin position="1"/>
        <end position="56"/>
    </location>
</feature>
<feature type="compositionally biased region" description="Pro residues" evidence="1">
    <location>
        <begin position="137"/>
        <end position="147"/>
    </location>
</feature>
<organism evidence="4 5">
    <name type="scientific">Pilimelia columellifera subsp. columellifera</name>
    <dbReference type="NCBI Taxonomy" id="706583"/>
    <lineage>
        <taxon>Bacteria</taxon>
        <taxon>Bacillati</taxon>
        <taxon>Actinomycetota</taxon>
        <taxon>Actinomycetes</taxon>
        <taxon>Micromonosporales</taxon>
        <taxon>Micromonosporaceae</taxon>
        <taxon>Pilimelia</taxon>
    </lineage>
</organism>
<dbReference type="RefSeq" id="WP_344170607.1">
    <property type="nucleotide sequence ID" value="NZ_BAAARY010000005.1"/>
</dbReference>
<dbReference type="Pfam" id="PF11350">
    <property type="entry name" value="DUF3152"/>
    <property type="match status" value="1"/>
</dbReference>
<evidence type="ECO:0000313" key="5">
    <source>
        <dbReference type="Proteomes" id="UP001499978"/>
    </source>
</evidence>
<keyword evidence="5" id="KW-1185">Reference proteome</keyword>
<keyword evidence="2" id="KW-0472">Membrane</keyword>
<evidence type="ECO:0000256" key="1">
    <source>
        <dbReference type="SAM" id="MobiDB-lite"/>
    </source>
</evidence>
<name>A0ABP6APA2_9ACTN</name>
<comment type="caution">
    <text evidence="4">The sequence shown here is derived from an EMBL/GenBank/DDBJ whole genome shotgun (WGS) entry which is preliminary data.</text>
</comment>
<evidence type="ECO:0000313" key="4">
    <source>
        <dbReference type="EMBL" id="GAA2519668.1"/>
    </source>
</evidence>
<dbReference type="Proteomes" id="UP001499978">
    <property type="component" value="Unassembled WGS sequence"/>
</dbReference>
<protein>
    <recommendedName>
        <fullName evidence="3">DUF3152 domain-containing protein</fullName>
    </recommendedName>
</protein>
<keyword evidence="2" id="KW-1133">Transmembrane helix</keyword>
<feature type="compositionally biased region" description="Basic and acidic residues" evidence="1">
    <location>
        <begin position="9"/>
        <end position="18"/>
    </location>
</feature>
<feature type="transmembrane region" description="Helical" evidence="2">
    <location>
        <begin position="102"/>
        <end position="120"/>
    </location>
</feature>
<reference evidence="5" key="1">
    <citation type="journal article" date="2019" name="Int. J. Syst. Evol. Microbiol.">
        <title>The Global Catalogue of Microorganisms (GCM) 10K type strain sequencing project: providing services to taxonomists for standard genome sequencing and annotation.</title>
        <authorList>
            <consortium name="The Broad Institute Genomics Platform"/>
            <consortium name="The Broad Institute Genome Sequencing Center for Infectious Disease"/>
            <person name="Wu L."/>
            <person name="Ma J."/>
        </authorList>
    </citation>
    <scope>NUCLEOTIDE SEQUENCE [LARGE SCALE GENOMIC DNA]</scope>
    <source>
        <strain evidence="5">JCM 3367</strain>
    </source>
</reference>
<keyword evidence="2" id="KW-0812">Transmembrane</keyword>